<dbReference type="AlphaFoldDB" id="A0A1I7M5X2"/>
<evidence type="ECO:0000313" key="1">
    <source>
        <dbReference type="EMBL" id="SFV17296.1"/>
    </source>
</evidence>
<dbReference type="STRING" id="1035707.SAMN05216552_106214"/>
<name>A0A1I7M5X2_9BURK</name>
<dbReference type="InterPro" id="IPR019587">
    <property type="entry name" value="Polyketide_cyclase/dehydratase"/>
</dbReference>
<protein>
    <submittedName>
        <fullName evidence="1">Polyketide cyclase / dehydrase and lipid transport</fullName>
    </submittedName>
</protein>
<dbReference type="SUPFAM" id="SSF55961">
    <property type="entry name" value="Bet v1-like"/>
    <property type="match status" value="1"/>
</dbReference>
<dbReference type="Pfam" id="PF10604">
    <property type="entry name" value="Polyketide_cyc2"/>
    <property type="match status" value="1"/>
</dbReference>
<keyword evidence="2" id="KW-1185">Reference proteome</keyword>
<accession>A0A1I7M5X2</accession>
<evidence type="ECO:0000313" key="2">
    <source>
        <dbReference type="Proteomes" id="UP000199391"/>
    </source>
</evidence>
<sequence>MSKAENIITSIKVEIDAPASLVWQVLVDLPRYHEWNPFTVRVESSLVVGAPVDLYVPNPATPGENLRIVEYIAAVEPERLLSWEQRPTAESKDAARRDQYVEALGPERSSYVTTDIFLGVNADEITKNFGAWVKHSFDAVALGVKQRAEALHAARRAA</sequence>
<dbReference type="RefSeq" id="WP_093561329.1">
    <property type="nucleotide sequence ID" value="NZ_FPBO01000062.1"/>
</dbReference>
<dbReference type="CDD" id="cd07822">
    <property type="entry name" value="SRPBCC_4"/>
    <property type="match status" value="1"/>
</dbReference>
<organism evidence="1 2">
    <name type="scientific">Pseudoduganella namucuonensis</name>
    <dbReference type="NCBI Taxonomy" id="1035707"/>
    <lineage>
        <taxon>Bacteria</taxon>
        <taxon>Pseudomonadati</taxon>
        <taxon>Pseudomonadota</taxon>
        <taxon>Betaproteobacteria</taxon>
        <taxon>Burkholderiales</taxon>
        <taxon>Oxalobacteraceae</taxon>
        <taxon>Telluria group</taxon>
        <taxon>Pseudoduganella</taxon>
    </lineage>
</organism>
<dbReference type="Gene3D" id="3.30.530.20">
    <property type="match status" value="1"/>
</dbReference>
<dbReference type="EMBL" id="FPBO01000062">
    <property type="protein sequence ID" value="SFV17296.1"/>
    <property type="molecule type" value="Genomic_DNA"/>
</dbReference>
<dbReference type="OrthoDB" id="191189at2"/>
<reference evidence="2" key="1">
    <citation type="submission" date="2016-10" db="EMBL/GenBank/DDBJ databases">
        <authorList>
            <person name="Varghese N."/>
            <person name="Submissions S."/>
        </authorList>
    </citation>
    <scope>NUCLEOTIDE SEQUENCE [LARGE SCALE GENOMIC DNA]</scope>
    <source>
        <strain evidence="2">CGMCC 1.11014</strain>
    </source>
</reference>
<dbReference type="InterPro" id="IPR023393">
    <property type="entry name" value="START-like_dom_sf"/>
</dbReference>
<gene>
    <name evidence="1" type="ORF">SAMN05216552_106214</name>
</gene>
<dbReference type="Proteomes" id="UP000199391">
    <property type="component" value="Unassembled WGS sequence"/>
</dbReference>
<proteinExistence type="predicted"/>